<keyword evidence="2" id="KW-1185">Reference proteome</keyword>
<protein>
    <submittedName>
        <fullName evidence="1">Uncharacterized protein</fullName>
    </submittedName>
</protein>
<reference evidence="1" key="1">
    <citation type="journal article" date="2021" name="Genome Biol. Evol.">
        <title>A High-Quality Reference Genome for a Parasitic Bivalve with Doubly Uniparental Inheritance (Bivalvia: Unionida).</title>
        <authorList>
            <person name="Smith C.H."/>
        </authorList>
    </citation>
    <scope>NUCLEOTIDE SEQUENCE</scope>
    <source>
        <strain evidence="1">CHS0354</strain>
    </source>
</reference>
<evidence type="ECO:0000313" key="1">
    <source>
        <dbReference type="EMBL" id="KAK3591016.1"/>
    </source>
</evidence>
<name>A0AAE0VUY3_9BIVA</name>
<reference evidence="1" key="3">
    <citation type="submission" date="2023-05" db="EMBL/GenBank/DDBJ databases">
        <authorList>
            <person name="Smith C.H."/>
        </authorList>
    </citation>
    <scope>NUCLEOTIDE SEQUENCE</scope>
    <source>
        <strain evidence="1">CHS0354</strain>
        <tissue evidence="1">Mantle</tissue>
    </source>
</reference>
<comment type="caution">
    <text evidence="1">The sequence shown here is derived from an EMBL/GenBank/DDBJ whole genome shotgun (WGS) entry which is preliminary data.</text>
</comment>
<sequence length="100" mass="11330">MADIVPVLAEMAKETKRAKRIIRDFPENLSEIISNAGDDVASDANVVTVIDRIRDDAADERPQISADNTIGVILDYDEYEIAENIEDRNDFDEFKIDVMR</sequence>
<dbReference type="Proteomes" id="UP001195483">
    <property type="component" value="Unassembled WGS sequence"/>
</dbReference>
<evidence type="ECO:0000313" key="2">
    <source>
        <dbReference type="Proteomes" id="UP001195483"/>
    </source>
</evidence>
<accession>A0AAE0VUY3</accession>
<reference evidence="1" key="2">
    <citation type="journal article" date="2021" name="Genome Biol. Evol.">
        <title>Developing a high-quality reference genome for a parasitic bivalve with doubly uniparental inheritance (Bivalvia: Unionida).</title>
        <authorList>
            <person name="Smith C.H."/>
        </authorList>
    </citation>
    <scope>NUCLEOTIDE SEQUENCE</scope>
    <source>
        <strain evidence="1">CHS0354</strain>
        <tissue evidence="1">Mantle</tissue>
    </source>
</reference>
<gene>
    <name evidence="1" type="ORF">CHS0354_013077</name>
</gene>
<organism evidence="1 2">
    <name type="scientific">Potamilus streckersoni</name>
    <dbReference type="NCBI Taxonomy" id="2493646"/>
    <lineage>
        <taxon>Eukaryota</taxon>
        <taxon>Metazoa</taxon>
        <taxon>Spiralia</taxon>
        <taxon>Lophotrochozoa</taxon>
        <taxon>Mollusca</taxon>
        <taxon>Bivalvia</taxon>
        <taxon>Autobranchia</taxon>
        <taxon>Heteroconchia</taxon>
        <taxon>Palaeoheterodonta</taxon>
        <taxon>Unionida</taxon>
        <taxon>Unionoidea</taxon>
        <taxon>Unionidae</taxon>
        <taxon>Ambleminae</taxon>
        <taxon>Lampsilini</taxon>
        <taxon>Potamilus</taxon>
    </lineage>
</organism>
<dbReference type="EMBL" id="JAEAOA010000796">
    <property type="protein sequence ID" value="KAK3591016.1"/>
    <property type="molecule type" value="Genomic_DNA"/>
</dbReference>
<proteinExistence type="predicted"/>
<dbReference type="AlphaFoldDB" id="A0AAE0VUY3"/>